<dbReference type="PANTHER" id="PTHR31650">
    <property type="entry name" value="O-ACYLTRANSFERASE (WSD1-LIKE) FAMILY PROTEIN"/>
    <property type="match status" value="1"/>
</dbReference>
<dbReference type="GO" id="GO:0019432">
    <property type="term" value="P:triglyceride biosynthetic process"/>
    <property type="evidence" value="ECO:0007669"/>
    <property type="project" value="TreeGrafter"/>
</dbReference>
<name>A0A7I8VLX2_9ANNE</name>
<dbReference type="InterPro" id="IPR016186">
    <property type="entry name" value="C-type_lectin-like/link_sf"/>
</dbReference>
<evidence type="ECO:0000256" key="1">
    <source>
        <dbReference type="SAM" id="MobiDB-lite"/>
    </source>
</evidence>
<dbReference type="InterPro" id="IPR045034">
    <property type="entry name" value="O-acyltransferase_WSD1-like"/>
</dbReference>
<gene>
    <name evidence="3" type="ORF">DGYR_LOCUS5781</name>
</gene>
<evidence type="ECO:0000313" key="3">
    <source>
        <dbReference type="EMBL" id="CAD5117233.1"/>
    </source>
</evidence>
<dbReference type="Gene3D" id="3.10.100.10">
    <property type="entry name" value="Mannose-Binding Protein A, subunit A"/>
    <property type="match status" value="1"/>
</dbReference>
<sequence>MSLNLQQPILLTGLIKTNGKEFLWTDKTSVDFYNWGYGEPNSQPAPANCVFMEKVIFIVKFFSSLCNGFLRHCKLNISEELWAEHCQQVTQSLIVVEGRLEVDDIFTLFQEKLDSDSGFKREQFTGPVQLASSEPFPLQLALRMKLVSRCTLNDILLTVATGSIRKQMQLNGSWNPTEIQAAVPIDIRNSSKNETAWVNVALPTDIEGVIPRLWKIKHRMEKLKNSSTANLSFFSCKVLNALLPKSTFFALRSSWFGKCSCLIANVPGPTQCVDIKNHPVRMIIGWSPLLVNIPFTLTFTVYHDAIRMVCLTNGKCPANPSILTDYFTSEMNTLGRLLANRKVPGEKRSSLSQQQLHSQIFRWPNERSLEEIKKAVLDVQKQLQDIKNGEQSSDIENKVEYLKEQFKELISEMRRRKENDDDEADDNDGELRRSSFRGRATSGVSRGSVISIISVGRARTSAID</sequence>
<dbReference type="SUPFAM" id="SSF56436">
    <property type="entry name" value="C-type lectin-like"/>
    <property type="match status" value="1"/>
</dbReference>
<accession>A0A7I8VLX2</accession>
<dbReference type="InterPro" id="IPR001304">
    <property type="entry name" value="C-type_lectin-like"/>
</dbReference>
<dbReference type="GO" id="GO:0008374">
    <property type="term" value="F:O-acyltransferase activity"/>
    <property type="evidence" value="ECO:0007669"/>
    <property type="project" value="InterPro"/>
</dbReference>
<dbReference type="Proteomes" id="UP000549394">
    <property type="component" value="Unassembled WGS sequence"/>
</dbReference>
<organism evidence="3 4">
    <name type="scientific">Dimorphilus gyrociliatus</name>
    <dbReference type="NCBI Taxonomy" id="2664684"/>
    <lineage>
        <taxon>Eukaryota</taxon>
        <taxon>Metazoa</taxon>
        <taxon>Spiralia</taxon>
        <taxon>Lophotrochozoa</taxon>
        <taxon>Annelida</taxon>
        <taxon>Polychaeta</taxon>
        <taxon>Polychaeta incertae sedis</taxon>
        <taxon>Dinophilidae</taxon>
        <taxon>Dimorphilus</taxon>
    </lineage>
</organism>
<protein>
    <submittedName>
        <fullName evidence="3">DgyrCDS6029</fullName>
    </submittedName>
</protein>
<feature type="domain" description="C-type lectin" evidence="2">
    <location>
        <begin position="13"/>
        <end position="67"/>
    </location>
</feature>
<comment type="caution">
    <text evidence="3">The sequence shown here is derived from an EMBL/GenBank/DDBJ whole genome shotgun (WGS) entry which is preliminary data.</text>
</comment>
<evidence type="ECO:0000259" key="2">
    <source>
        <dbReference type="PROSITE" id="PS50041"/>
    </source>
</evidence>
<dbReference type="InterPro" id="IPR016187">
    <property type="entry name" value="CTDL_fold"/>
</dbReference>
<dbReference type="AlphaFoldDB" id="A0A7I8VLX2"/>
<evidence type="ECO:0000313" key="4">
    <source>
        <dbReference type="Proteomes" id="UP000549394"/>
    </source>
</evidence>
<dbReference type="Pfam" id="PF06974">
    <property type="entry name" value="WS_DGAT_C"/>
    <property type="match status" value="1"/>
</dbReference>
<dbReference type="EMBL" id="CAJFCJ010000007">
    <property type="protein sequence ID" value="CAD5117233.1"/>
    <property type="molecule type" value="Genomic_DNA"/>
</dbReference>
<dbReference type="GO" id="GO:0005886">
    <property type="term" value="C:plasma membrane"/>
    <property type="evidence" value="ECO:0007669"/>
    <property type="project" value="TreeGrafter"/>
</dbReference>
<feature type="region of interest" description="Disordered" evidence="1">
    <location>
        <begin position="413"/>
        <end position="441"/>
    </location>
</feature>
<dbReference type="OrthoDB" id="619536at2759"/>
<dbReference type="PANTHER" id="PTHR31650:SF1">
    <property type="entry name" value="WAX ESTER SYNTHASE_DIACYLGLYCEROL ACYLTRANSFERASE 4-RELATED"/>
    <property type="match status" value="1"/>
</dbReference>
<reference evidence="3 4" key="1">
    <citation type="submission" date="2020-08" db="EMBL/GenBank/DDBJ databases">
        <authorList>
            <person name="Hejnol A."/>
        </authorList>
    </citation>
    <scope>NUCLEOTIDE SEQUENCE [LARGE SCALE GENOMIC DNA]</scope>
</reference>
<dbReference type="PROSITE" id="PS50041">
    <property type="entry name" value="C_TYPE_LECTIN_2"/>
    <property type="match status" value="1"/>
</dbReference>
<keyword evidence="4" id="KW-1185">Reference proteome</keyword>
<dbReference type="InterPro" id="IPR009721">
    <property type="entry name" value="O-acyltransferase_WSD1_C"/>
</dbReference>
<proteinExistence type="predicted"/>